<evidence type="ECO:0000256" key="1">
    <source>
        <dbReference type="ARBA" id="ARBA00023015"/>
    </source>
</evidence>
<dbReference type="SUPFAM" id="SSF46689">
    <property type="entry name" value="Homeodomain-like"/>
    <property type="match status" value="1"/>
</dbReference>
<organism evidence="6 7">
    <name type="scientific">Paenibacillus yanchengensis</name>
    <dbReference type="NCBI Taxonomy" id="2035833"/>
    <lineage>
        <taxon>Bacteria</taxon>
        <taxon>Bacillati</taxon>
        <taxon>Bacillota</taxon>
        <taxon>Bacilli</taxon>
        <taxon>Bacillales</taxon>
        <taxon>Paenibacillaceae</taxon>
        <taxon>Paenibacillus</taxon>
    </lineage>
</organism>
<reference evidence="7" key="1">
    <citation type="journal article" date="2019" name="Int. J. Syst. Evol. Microbiol.">
        <title>The Global Catalogue of Microorganisms (GCM) 10K type strain sequencing project: providing services to taxonomists for standard genome sequencing and annotation.</title>
        <authorList>
            <consortium name="The Broad Institute Genomics Platform"/>
            <consortium name="The Broad Institute Genome Sequencing Center for Infectious Disease"/>
            <person name="Wu L."/>
            <person name="Ma J."/>
        </authorList>
    </citation>
    <scope>NUCLEOTIDE SEQUENCE [LARGE SCALE GENOMIC DNA]</scope>
    <source>
        <strain evidence="7">GH52</strain>
    </source>
</reference>
<dbReference type="InterPro" id="IPR009057">
    <property type="entry name" value="Homeodomain-like_sf"/>
</dbReference>
<dbReference type="SMART" id="SM00342">
    <property type="entry name" value="HTH_ARAC"/>
    <property type="match status" value="1"/>
</dbReference>
<proteinExistence type="predicted"/>
<keyword evidence="3" id="KW-0804">Transcription</keyword>
<dbReference type="PANTHER" id="PTHR43280:SF10">
    <property type="entry name" value="REGULATORY PROTEIN POCR"/>
    <property type="match status" value="1"/>
</dbReference>
<name>A0ABW4YHU1_9BACL</name>
<protein>
    <submittedName>
        <fullName evidence="6">Helix-turn-helix domain-containing protein</fullName>
    </submittedName>
</protein>
<dbReference type="Proteomes" id="UP001597362">
    <property type="component" value="Unassembled WGS sequence"/>
</dbReference>
<feature type="transmembrane region" description="Helical" evidence="4">
    <location>
        <begin position="294"/>
        <end position="315"/>
    </location>
</feature>
<feature type="transmembrane region" description="Helical" evidence="4">
    <location>
        <begin position="12"/>
        <end position="35"/>
    </location>
</feature>
<evidence type="ECO:0000313" key="6">
    <source>
        <dbReference type="EMBL" id="MFD2115248.1"/>
    </source>
</evidence>
<dbReference type="EMBL" id="JBHUHO010000014">
    <property type="protein sequence ID" value="MFD2115248.1"/>
    <property type="molecule type" value="Genomic_DNA"/>
</dbReference>
<dbReference type="InterPro" id="IPR018062">
    <property type="entry name" value="HTH_AraC-typ_CS"/>
</dbReference>
<accession>A0ABW4YHU1</accession>
<dbReference type="Pfam" id="PF17853">
    <property type="entry name" value="GGDEF_2"/>
    <property type="match status" value="1"/>
</dbReference>
<evidence type="ECO:0000256" key="3">
    <source>
        <dbReference type="ARBA" id="ARBA00023163"/>
    </source>
</evidence>
<comment type="caution">
    <text evidence="6">The sequence shown here is derived from an EMBL/GenBank/DDBJ whole genome shotgun (WGS) entry which is preliminary data.</text>
</comment>
<keyword evidence="4" id="KW-1133">Transmembrane helix</keyword>
<evidence type="ECO:0000259" key="5">
    <source>
        <dbReference type="PROSITE" id="PS01124"/>
    </source>
</evidence>
<evidence type="ECO:0000256" key="4">
    <source>
        <dbReference type="SAM" id="Phobius"/>
    </source>
</evidence>
<keyword evidence="1" id="KW-0805">Transcription regulation</keyword>
<gene>
    <name evidence="6" type="ORF">ACFSJH_05805</name>
</gene>
<keyword evidence="4" id="KW-0812">Transmembrane</keyword>
<dbReference type="InterPro" id="IPR018060">
    <property type="entry name" value="HTH_AraC"/>
</dbReference>
<dbReference type="Pfam" id="PF12833">
    <property type="entry name" value="HTH_18"/>
    <property type="match status" value="1"/>
</dbReference>
<keyword evidence="4" id="KW-0472">Membrane</keyword>
<dbReference type="Gene3D" id="1.10.10.60">
    <property type="entry name" value="Homeodomain-like"/>
    <property type="match status" value="2"/>
</dbReference>
<dbReference type="InterPro" id="IPR041522">
    <property type="entry name" value="CdaR_GGDEF"/>
</dbReference>
<feature type="domain" description="HTH araC/xylS-type" evidence="5">
    <location>
        <begin position="650"/>
        <end position="749"/>
    </location>
</feature>
<evidence type="ECO:0000313" key="7">
    <source>
        <dbReference type="Proteomes" id="UP001597362"/>
    </source>
</evidence>
<sequence length="751" mass="86738">MGWNRFKSKLLVRYILSYLLIFLIPLITVTVIIYYNAIHSLQFEVEQSSINQLDQAKQNIDSRMKELEQIAIQISLDNTLTPYMTNHPYYGKEAIESLNKYVVNSGIIDEVFLYFHNQDVLYSSRGKMAVEVMLDYTYKFPEWDKDSFIYDMSNLKVSSLRPTESIVMKRTRENRVFAYLEPLPVGQSTKYATLMFVIEENTLKSMMESILSNFKGNSYIFDHDGNVLAKASHGQEISPENEKLLSNIELGITKLHFDNVEQSIVSVQSDYNGWNYVTALPSEQFFSRIVQVKAIIILIFAVTTVIGSIFAVLLARKQYYPIKDLLEFAKVNKTTSKEQSRQRYGHTELDQIRETLLSYQTQVDVQEPYARNQYLFTILKHGVPDRVEVQSMLEQFGIYLYDRQLFVILTAWEYKASSEHSIYQWEELSNYLTELGLPEGEATVYGVELTSINKLALIIGMKKREEPKEQVEFIVEHLYALIETRFNMLPTMGVGGIYERPEQLNQSYIEAVSALETRMVNGQGSITYFSSLSQEQEEDYWITKDMLIKLGQSLKQGNAVVAVDTIEAIFADLYGKDISIPLLRCMCYDVLNIILKTASELKLVDAIQQISTASEFDTLEQLEVKLCSLSIYICSQVEDQEETEMQSLTDEVVAYINENFCNYGLSLEGLAEKYRVSVSYLSRTIKENTGVTFSQQMWNLRMEEVKRQLLSSNDPLKDIINRVGYMDVPNFIRKFKKELGYTPGQYRKMYS</sequence>
<keyword evidence="2" id="KW-0238">DNA-binding</keyword>
<dbReference type="PANTHER" id="PTHR43280">
    <property type="entry name" value="ARAC-FAMILY TRANSCRIPTIONAL REGULATOR"/>
    <property type="match status" value="1"/>
</dbReference>
<keyword evidence="7" id="KW-1185">Reference proteome</keyword>
<evidence type="ECO:0000256" key="2">
    <source>
        <dbReference type="ARBA" id="ARBA00023125"/>
    </source>
</evidence>
<dbReference type="PROSITE" id="PS01124">
    <property type="entry name" value="HTH_ARAC_FAMILY_2"/>
    <property type="match status" value="1"/>
</dbReference>
<dbReference type="PROSITE" id="PS00041">
    <property type="entry name" value="HTH_ARAC_FAMILY_1"/>
    <property type="match status" value="1"/>
</dbReference>
<dbReference type="RefSeq" id="WP_377770278.1">
    <property type="nucleotide sequence ID" value="NZ_JBHUHO010000014.1"/>
</dbReference>